<dbReference type="InterPro" id="IPR011059">
    <property type="entry name" value="Metal-dep_hydrolase_composite"/>
</dbReference>
<gene>
    <name evidence="3" type="ORF">ACFS5N_18760</name>
</gene>
<dbReference type="EMBL" id="JBHUPD010000004">
    <property type="protein sequence ID" value="MFD2874532.1"/>
    <property type="molecule type" value="Genomic_DNA"/>
</dbReference>
<dbReference type="RefSeq" id="WP_377189385.1">
    <property type="nucleotide sequence ID" value="NZ_JBHUPD010000004.1"/>
</dbReference>
<organism evidence="3 4">
    <name type="scientific">Mucilaginibacter ximonensis</name>
    <dbReference type="NCBI Taxonomy" id="538021"/>
    <lineage>
        <taxon>Bacteria</taxon>
        <taxon>Pseudomonadati</taxon>
        <taxon>Bacteroidota</taxon>
        <taxon>Sphingobacteriia</taxon>
        <taxon>Sphingobacteriales</taxon>
        <taxon>Sphingobacteriaceae</taxon>
        <taxon>Mucilaginibacter</taxon>
    </lineage>
</organism>
<dbReference type="Gene3D" id="3.20.20.140">
    <property type="entry name" value="Metal-dependent hydrolases"/>
    <property type="match status" value="1"/>
</dbReference>
<name>A0ABW5YIC5_9SPHI</name>
<dbReference type="InterPro" id="IPR006680">
    <property type="entry name" value="Amidohydro-rel"/>
</dbReference>
<feature type="domain" description="Amidohydrolase-related" evidence="2">
    <location>
        <begin position="52"/>
        <end position="376"/>
    </location>
</feature>
<proteinExistence type="predicted"/>
<evidence type="ECO:0000259" key="2">
    <source>
        <dbReference type="Pfam" id="PF01979"/>
    </source>
</evidence>
<protein>
    <submittedName>
        <fullName evidence="3">Amidohydrolase family protein</fullName>
    </submittedName>
</protein>
<dbReference type="InterPro" id="IPR050287">
    <property type="entry name" value="MTA/SAH_deaminase"/>
</dbReference>
<dbReference type="Proteomes" id="UP001597557">
    <property type="component" value="Unassembled WGS sequence"/>
</dbReference>
<evidence type="ECO:0000256" key="1">
    <source>
        <dbReference type="ARBA" id="ARBA00022801"/>
    </source>
</evidence>
<keyword evidence="1" id="KW-0378">Hydrolase</keyword>
<keyword evidence="4" id="KW-1185">Reference proteome</keyword>
<sequence length="392" mass="44072">MKIFRADYVFPISADPIINGYVTIDDQNKIIAVSDQVPKGFEHVPVENLSGVITPGFVNAHCHVELSHLHGKVQKGGGLVQFIKNLQAIRNSTPQEIEAAAIKADSEMYENGIVAVGDISNSDITIPIKAKSKIYYHTFVETFSFTPERAQTTFEGALKLMDQFKPQPCSITPHAPYSVSKELFKLLKRYCDDHPNKNVISIHNQESEEENKFYRYKLGAFNDLYAHFGIDISYFKPQARNSLQSVIPLLTNKQDILMVHNTTTNLKDIYFIKRFDRRINWCFCPNANLYIEDALPKIDLFLDQGFNLTLGTDSLASNNKLCILSEMKVLQDNFASLNLERLLKWATLNGATLLGIDKEKGSLDPGKTPGLNLITGLDDLKITAETKVKKLV</sequence>
<reference evidence="4" key="1">
    <citation type="journal article" date="2019" name="Int. J. Syst. Evol. Microbiol.">
        <title>The Global Catalogue of Microorganisms (GCM) 10K type strain sequencing project: providing services to taxonomists for standard genome sequencing and annotation.</title>
        <authorList>
            <consortium name="The Broad Institute Genomics Platform"/>
            <consortium name="The Broad Institute Genome Sequencing Center for Infectious Disease"/>
            <person name="Wu L."/>
            <person name="Ma J."/>
        </authorList>
    </citation>
    <scope>NUCLEOTIDE SEQUENCE [LARGE SCALE GENOMIC DNA]</scope>
    <source>
        <strain evidence="4">KCTC 22437</strain>
    </source>
</reference>
<dbReference type="Pfam" id="PF01979">
    <property type="entry name" value="Amidohydro_1"/>
    <property type="match status" value="1"/>
</dbReference>
<evidence type="ECO:0000313" key="4">
    <source>
        <dbReference type="Proteomes" id="UP001597557"/>
    </source>
</evidence>
<accession>A0ABW5YIC5</accession>
<evidence type="ECO:0000313" key="3">
    <source>
        <dbReference type="EMBL" id="MFD2874532.1"/>
    </source>
</evidence>
<dbReference type="PANTHER" id="PTHR43794">
    <property type="entry name" value="AMINOHYDROLASE SSNA-RELATED"/>
    <property type="match status" value="1"/>
</dbReference>
<dbReference type="SUPFAM" id="SSF51556">
    <property type="entry name" value="Metallo-dependent hydrolases"/>
    <property type="match status" value="1"/>
</dbReference>
<dbReference type="PANTHER" id="PTHR43794:SF11">
    <property type="entry name" value="AMIDOHYDROLASE-RELATED DOMAIN-CONTAINING PROTEIN"/>
    <property type="match status" value="1"/>
</dbReference>
<comment type="caution">
    <text evidence="3">The sequence shown here is derived from an EMBL/GenBank/DDBJ whole genome shotgun (WGS) entry which is preliminary data.</text>
</comment>
<dbReference type="SUPFAM" id="SSF51338">
    <property type="entry name" value="Composite domain of metallo-dependent hydrolases"/>
    <property type="match status" value="1"/>
</dbReference>
<dbReference type="InterPro" id="IPR032466">
    <property type="entry name" value="Metal_Hydrolase"/>
</dbReference>